<dbReference type="EMBL" id="CP015108">
    <property type="protein sequence ID" value="ARF13685.1"/>
    <property type="molecule type" value="Genomic_DNA"/>
</dbReference>
<accession>A0ABM6JTX3</accession>
<dbReference type="Pfam" id="PF06133">
    <property type="entry name" value="Com_YlbF"/>
    <property type="match status" value="1"/>
</dbReference>
<keyword evidence="3" id="KW-1185">Reference proteome</keyword>
<dbReference type="SUPFAM" id="SSF158622">
    <property type="entry name" value="YheA/YmcA-like"/>
    <property type="match status" value="1"/>
</dbReference>
<reference evidence="2 3" key="1">
    <citation type="submission" date="2016-04" db="EMBL/GenBank/DDBJ databases">
        <title>Comparative Genomics and Epigenetics of Sporosarcina ureae.</title>
        <authorList>
            <person name="Oliver A.S."/>
            <person name="Cooper K.K."/>
        </authorList>
    </citation>
    <scope>NUCLEOTIDE SEQUENCE [LARGE SCALE GENOMIC DNA]</scope>
    <source>
        <strain evidence="2 3">S204</strain>
    </source>
</reference>
<dbReference type="InterPro" id="IPR023378">
    <property type="entry name" value="YheA/YmcA-like_dom_sf"/>
</dbReference>
<organism evidence="2 3">
    <name type="scientific">Sporosarcina ureae</name>
    <dbReference type="NCBI Taxonomy" id="1571"/>
    <lineage>
        <taxon>Bacteria</taxon>
        <taxon>Bacillati</taxon>
        <taxon>Bacillota</taxon>
        <taxon>Bacilli</taxon>
        <taxon>Bacillales</taxon>
        <taxon>Caryophanaceae</taxon>
        <taxon>Sporosarcina</taxon>
    </lineage>
</organism>
<dbReference type="Proteomes" id="UP000192486">
    <property type="component" value="Chromosome"/>
</dbReference>
<gene>
    <name evidence="2" type="ORF">SporoS204_05630</name>
</gene>
<comment type="similarity">
    <text evidence="1">Belongs to the UPF0342 family.</text>
</comment>
<name>A0ABM6JTX3_SPOUR</name>
<evidence type="ECO:0000256" key="1">
    <source>
        <dbReference type="HAMAP-Rule" id="MF_01526"/>
    </source>
</evidence>
<protein>
    <recommendedName>
        <fullName evidence="1">UPF0342 protein SporoS204_05630</fullName>
    </recommendedName>
</protein>
<proteinExistence type="inferred from homology"/>
<evidence type="ECO:0000313" key="3">
    <source>
        <dbReference type="Proteomes" id="UP000192486"/>
    </source>
</evidence>
<dbReference type="RefSeq" id="WP_029054130.1">
    <property type="nucleotide sequence ID" value="NZ_CP015108.1"/>
</dbReference>
<dbReference type="Gene3D" id="1.20.1500.10">
    <property type="entry name" value="YheA/YmcA-like"/>
    <property type="match status" value="1"/>
</dbReference>
<dbReference type="HAMAP" id="MF_01526">
    <property type="entry name" value="UPF0342"/>
    <property type="match status" value="1"/>
</dbReference>
<sequence>MSVNIYDDMNKLESTLRKTDEYVAVKTAMADVKSDEQALALFESFREIQMNLQQKQMAGEEIEGDELEHAQKTAQLAQEDPKILAMLTAEMKLSELIEEVNRVVLKPVADLYEGF</sequence>
<evidence type="ECO:0000313" key="2">
    <source>
        <dbReference type="EMBL" id="ARF13685.1"/>
    </source>
</evidence>
<dbReference type="InterPro" id="IPR010368">
    <property type="entry name" value="Com_YlbF"/>
</dbReference>